<feature type="transmembrane region" description="Helical" evidence="7">
    <location>
        <begin position="643"/>
        <end position="662"/>
    </location>
</feature>
<dbReference type="PANTHER" id="PTHR11819">
    <property type="entry name" value="SOLUTE CARRIER FAMILY 5"/>
    <property type="match status" value="1"/>
</dbReference>
<accession>A0A1S3K8R1</accession>
<dbReference type="OrthoDB" id="6132759at2759"/>
<keyword evidence="8" id="KW-1185">Reference proteome</keyword>
<evidence type="ECO:0000256" key="2">
    <source>
        <dbReference type="ARBA" id="ARBA00006434"/>
    </source>
</evidence>
<feature type="transmembrane region" description="Helical" evidence="7">
    <location>
        <begin position="12"/>
        <end position="30"/>
    </location>
</feature>
<dbReference type="Gene3D" id="1.20.1730.10">
    <property type="entry name" value="Sodium/glucose cotransporter"/>
    <property type="match status" value="1"/>
</dbReference>
<dbReference type="PROSITE" id="PS00457">
    <property type="entry name" value="NA_SOLUT_SYMP_2"/>
    <property type="match status" value="1"/>
</dbReference>
<evidence type="ECO:0000313" key="9">
    <source>
        <dbReference type="RefSeq" id="XP_013419013.1"/>
    </source>
</evidence>
<dbReference type="InterPro" id="IPR018212">
    <property type="entry name" value="Na/solute_symporter_CS"/>
</dbReference>
<organism evidence="8 9">
    <name type="scientific">Lingula anatina</name>
    <name type="common">Brachiopod</name>
    <name type="synonym">Lingula unguis</name>
    <dbReference type="NCBI Taxonomy" id="7574"/>
    <lineage>
        <taxon>Eukaryota</taxon>
        <taxon>Metazoa</taxon>
        <taxon>Spiralia</taxon>
        <taxon>Lophotrochozoa</taxon>
        <taxon>Brachiopoda</taxon>
        <taxon>Linguliformea</taxon>
        <taxon>Lingulata</taxon>
        <taxon>Lingulida</taxon>
        <taxon>Linguloidea</taxon>
        <taxon>Lingulidae</taxon>
        <taxon>Lingula</taxon>
    </lineage>
</organism>
<feature type="transmembrane region" description="Helical" evidence="7">
    <location>
        <begin position="50"/>
        <end position="73"/>
    </location>
</feature>
<evidence type="ECO:0000256" key="4">
    <source>
        <dbReference type="ARBA" id="ARBA00022989"/>
    </source>
</evidence>
<evidence type="ECO:0000256" key="6">
    <source>
        <dbReference type="RuleBase" id="RU362091"/>
    </source>
</evidence>
<dbReference type="PROSITE" id="PS50283">
    <property type="entry name" value="NA_SOLUT_SYMP_3"/>
    <property type="match status" value="1"/>
</dbReference>
<sequence length="663" mass="72703">MAQENTLEVADYGVMAGHFVLTVAVVIWSITRSSRGHSHGYFLAGRDMAWWLVGFSLYISDIGSISLIGIAGAAAADGIAVICYEFTGIFCVLLLGFVFAPVYISASVYTMPEYLRKRFGSRRLQIYLAVQNLLLLVFTKLSAGVFVGVLIVQQVLGWDVYLSLLVLLTGTALYTLLGGLTAIIYTDALQTVVLLVGSTVLAVIALVRIEGYDGLQSQYFLSLPNGELHGNGTCGLPDPQAFHIIRDISDTHYPWTGSVFGASVLSAWYFCTNQVLVQRTLAARNTLHAKAGCILEAYLKVLPLFLIVLPGMASRALFSDTVACSSPESCTRVCGNSKGCSNIAYPTLILQLMPVGLKGLMFAAILTALMSSLSSIFNSGSTVFTIDIWKKIRKRASEWEIMIVGRLFIVVFGGFSIAWLPIVGGAREGQLLNYLQSVNSYLAPPVLACFVMAIAWSRVNEPGAFWGLLVGLILGVARMIADFALPAPPCGIPDNRPGILKKFHFLNYACVLFVLCIIVTVVVSILTKPQEKKDLVRLTWSTKSDLHLDEDTRTEPKNMVFSVSKEIGALEISEEIPEDISETSRQGSSTKATLELPAWKKVLYWICGYNALHNDSENAEEHKAIERRMALLAMEENPKWRRVVNVNLVICLSVGAFLWGFFR</sequence>
<feature type="transmembrane region" description="Helical" evidence="7">
    <location>
        <begin position="79"/>
        <end position="105"/>
    </location>
</feature>
<protein>
    <submittedName>
        <fullName evidence="9">Sodium/glucose cotransporter 4</fullName>
    </submittedName>
</protein>
<dbReference type="Proteomes" id="UP000085678">
    <property type="component" value="Unplaced"/>
</dbReference>
<dbReference type="GO" id="GO:0005886">
    <property type="term" value="C:plasma membrane"/>
    <property type="evidence" value="ECO:0007669"/>
    <property type="project" value="TreeGrafter"/>
</dbReference>
<dbReference type="InterPro" id="IPR038377">
    <property type="entry name" value="Na/Glc_symporter_sf"/>
</dbReference>
<feature type="transmembrane region" description="Helical" evidence="7">
    <location>
        <begin position="255"/>
        <end position="276"/>
    </location>
</feature>
<evidence type="ECO:0000256" key="1">
    <source>
        <dbReference type="ARBA" id="ARBA00004141"/>
    </source>
</evidence>
<dbReference type="Pfam" id="PF00474">
    <property type="entry name" value="SSF"/>
    <property type="match status" value="1"/>
</dbReference>
<comment type="similarity">
    <text evidence="2 6">Belongs to the sodium:solute symporter (SSF) (TC 2.A.21) family.</text>
</comment>
<dbReference type="AlphaFoldDB" id="A0A1S3K8R1"/>
<feature type="transmembrane region" description="Helical" evidence="7">
    <location>
        <begin position="360"/>
        <end position="386"/>
    </location>
</feature>
<dbReference type="NCBIfam" id="TIGR00813">
    <property type="entry name" value="sss"/>
    <property type="match status" value="1"/>
</dbReference>
<dbReference type="InterPro" id="IPR001734">
    <property type="entry name" value="Na/solute_symporter"/>
</dbReference>
<evidence type="ECO:0000256" key="7">
    <source>
        <dbReference type="SAM" id="Phobius"/>
    </source>
</evidence>
<keyword evidence="3 7" id="KW-0812">Transmembrane</keyword>
<feature type="transmembrane region" description="Helical" evidence="7">
    <location>
        <begin position="297"/>
        <end position="318"/>
    </location>
</feature>
<evidence type="ECO:0000256" key="3">
    <source>
        <dbReference type="ARBA" id="ARBA00022692"/>
    </source>
</evidence>
<evidence type="ECO:0000313" key="8">
    <source>
        <dbReference type="Proteomes" id="UP000085678"/>
    </source>
</evidence>
<feature type="transmembrane region" description="Helical" evidence="7">
    <location>
        <begin position="438"/>
        <end position="456"/>
    </location>
</feature>
<feature type="transmembrane region" description="Helical" evidence="7">
    <location>
        <begin position="164"/>
        <end position="185"/>
    </location>
</feature>
<dbReference type="RefSeq" id="XP_013419013.1">
    <property type="nucleotide sequence ID" value="XM_013563559.1"/>
</dbReference>
<dbReference type="PANTHER" id="PTHR11819:SF196">
    <property type="entry name" value="SODIUM_GLUCOSE COTRANSPORTER 4"/>
    <property type="match status" value="1"/>
</dbReference>
<dbReference type="InParanoid" id="A0A1S3K8R1"/>
<feature type="transmembrane region" description="Helical" evidence="7">
    <location>
        <begin position="463"/>
        <end position="485"/>
    </location>
</feature>
<evidence type="ECO:0000256" key="5">
    <source>
        <dbReference type="ARBA" id="ARBA00023136"/>
    </source>
</evidence>
<comment type="subcellular location">
    <subcellularLocation>
        <location evidence="1">Membrane</location>
        <topology evidence="1">Multi-pass membrane protein</topology>
    </subcellularLocation>
</comment>
<feature type="transmembrane region" description="Helical" evidence="7">
    <location>
        <begin position="407"/>
        <end position="426"/>
    </location>
</feature>
<feature type="transmembrane region" description="Helical" evidence="7">
    <location>
        <begin position="126"/>
        <end position="152"/>
    </location>
</feature>
<proteinExistence type="inferred from homology"/>
<gene>
    <name evidence="9" type="primary">LOC106179791</name>
</gene>
<reference evidence="9" key="1">
    <citation type="submission" date="2025-08" db="UniProtKB">
        <authorList>
            <consortium name="RefSeq"/>
        </authorList>
    </citation>
    <scope>IDENTIFICATION</scope>
    <source>
        <tissue evidence="9">Gonads</tissue>
    </source>
</reference>
<keyword evidence="5 7" id="KW-0472">Membrane</keyword>
<dbReference type="GeneID" id="106179791"/>
<feature type="transmembrane region" description="Helical" evidence="7">
    <location>
        <begin position="505"/>
        <end position="527"/>
    </location>
</feature>
<dbReference type="GO" id="GO:0005412">
    <property type="term" value="F:D-glucose:sodium symporter activity"/>
    <property type="evidence" value="ECO:0007669"/>
    <property type="project" value="TreeGrafter"/>
</dbReference>
<feature type="transmembrane region" description="Helical" evidence="7">
    <location>
        <begin position="192"/>
        <end position="209"/>
    </location>
</feature>
<keyword evidence="4 7" id="KW-1133">Transmembrane helix</keyword>
<name>A0A1S3K8R1_LINAN</name>
<dbReference type="KEGG" id="lak:106179791"/>